<accession>A0A182X302</accession>
<dbReference type="VEuPathDB" id="VectorBase:AQUA004175"/>
<evidence type="ECO:0000313" key="2">
    <source>
        <dbReference type="EnsemblMetazoa" id="AQUA004175-PA"/>
    </source>
</evidence>
<evidence type="ECO:0000313" key="3">
    <source>
        <dbReference type="Proteomes" id="UP000076407"/>
    </source>
</evidence>
<dbReference type="AlphaFoldDB" id="A0A182X302"/>
<evidence type="ECO:0000256" key="1">
    <source>
        <dbReference type="SAM" id="MobiDB-lite"/>
    </source>
</evidence>
<keyword evidence="3" id="KW-1185">Reference proteome</keyword>
<protein>
    <submittedName>
        <fullName evidence="2">Uncharacterized protein</fullName>
    </submittedName>
</protein>
<dbReference type="EnsemblMetazoa" id="AQUA004175-RA">
    <property type="protein sequence ID" value="AQUA004175-PA"/>
    <property type="gene ID" value="AQUA004175"/>
</dbReference>
<dbReference type="Proteomes" id="UP000076407">
    <property type="component" value="Unassembled WGS sequence"/>
</dbReference>
<name>A0A182X302_ANOQN</name>
<proteinExistence type="predicted"/>
<reference evidence="2" key="1">
    <citation type="submission" date="2020-05" db="UniProtKB">
        <authorList>
            <consortium name="EnsemblMetazoa"/>
        </authorList>
    </citation>
    <scope>IDENTIFICATION</scope>
    <source>
        <strain evidence="2">SANGQUA</strain>
    </source>
</reference>
<feature type="region of interest" description="Disordered" evidence="1">
    <location>
        <begin position="22"/>
        <end position="41"/>
    </location>
</feature>
<organism evidence="2 3">
    <name type="scientific">Anopheles quadriannulatus</name>
    <name type="common">Mosquito</name>
    <dbReference type="NCBI Taxonomy" id="34691"/>
    <lineage>
        <taxon>Eukaryota</taxon>
        <taxon>Metazoa</taxon>
        <taxon>Ecdysozoa</taxon>
        <taxon>Arthropoda</taxon>
        <taxon>Hexapoda</taxon>
        <taxon>Insecta</taxon>
        <taxon>Pterygota</taxon>
        <taxon>Neoptera</taxon>
        <taxon>Endopterygota</taxon>
        <taxon>Diptera</taxon>
        <taxon>Nematocera</taxon>
        <taxon>Culicoidea</taxon>
        <taxon>Culicidae</taxon>
        <taxon>Anophelinae</taxon>
        <taxon>Anopheles</taxon>
    </lineage>
</organism>
<sequence length="120" mass="13857">MEKSFAKRIRYNSHLYRNRDRLLKTEQDEEPISSGSSNAVELVENTDDYIIPDDGPANVQDIQDGDEIGALECAHDEENDSDDHVIDYFMESSDEEEVLEQHNEAFSVHDALRRWAISRN</sequence>